<organism evidence="3 4">
    <name type="scientific">Eucalyptus globulus</name>
    <name type="common">Tasmanian blue gum</name>
    <dbReference type="NCBI Taxonomy" id="34317"/>
    <lineage>
        <taxon>Eukaryota</taxon>
        <taxon>Viridiplantae</taxon>
        <taxon>Streptophyta</taxon>
        <taxon>Embryophyta</taxon>
        <taxon>Tracheophyta</taxon>
        <taxon>Spermatophyta</taxon>
        <taxon>Magnoliopsida</taxon>
        <taxon>eudicotyledons</taxon>
        <taxon>Gunneridae</taxon>
        <taxon>Pentapetalae</taxon>
        <taxon>rosids</taxon>
        <taxon>malvids</taxon>
        <taxon>Myrtales</taxon>
        <taxon>Myrtaceae</taxon>
        <taxon>Myrtoideae</taxon>
        <taxon>Eucalypteae</taxon>
        <taxon>Eucalyptus</taxon>
    </lineage>
</organism>
<sequence>MAASRRTSRARPTYICPPSDRTAAYSSACDDDDTQFEFEEADVWSDVVVSRVPSSETSHDSRATMPGSRASRRPPRRTDIPSDLKPPLVVASSLPVNIPDWSKINMIRDCGNGGGRVESDDEEGEDDRDSRVPPHEYLARRRGASLSVHEGIGRTLKGRDLSRVRDAIWKTVGLAD</sequence>
<feature type="region of interest" description="Disordered" evidence="2">
    <location>
        <begin position="108"/>
        <end position="142"/>
    </location>
</feature>
<evidence type="ECO:0000256" key="2">
    <source>
        <dbReference type="SAM" id="MobiDB-lite"/>
    </source>
</evidence>
<gene>
    <name evidence="3" type="ORF">ACJRO7_008819</name>
</gene>
<keyword evidence="4" id="KW-1185">Reference proteome</keyword>
<accession>A0ABD3ITI5</accession>
<dbReference type="Pfam" id="PF04520">
    <property type="entry name" value="Senescence_reg"/>
    <property type="match status" value="1"/>
</dbReference>
<dbReference type="AlphaFoldDB" id="A0ABD3ITI5"/>
<evidence type="ECO:0008006" key="5">
    <source>
        <dbReference type="Google" id="ProtNLM"/>
    </source>
</evidence>
<feature type="region of interest" description="Disordered" evidence="2">
    <location>
        <begin position="1"/>
        <end position="28"/>
    </location>
</feature>
<name>A0ABD3ITI5_EUCGL</name>
<feature type="region of interest" description="Disordered" evidence="2">
    <location>
        <begin position="49"/>
        <end position="87"/>
    </location>
</feature>
<dbReference type="Proteomes" id="UP001634007">
    <property type="component" value="Unassembled WGS sequence"/>
</dbReference>
<comment type="similarity">
    <text evidence="1">Belongs to the senescence regulator S40 family.</text>
</comment>
<dbReference type="PANTHER" id="PTHR46525">
    <property type="entry name" value="EMB|CAB72159.1"/>
    <property type="match status" value="1"/>
</dbReference>
<dbReference type="EMBL" id="JBJKBG010000011">
    <property type="protein sequence ID" value="KAL3717300.1"/>
    <property type="molecule type" value="Genomic_DNA"/>
</dbReference>
<evidence type="ECO:0000256" key="1">
    <source>
        <dbReference type="ARBA" id="ARBA00034773"/>
    </source>
</evidence>
<comment type="caution">
    <text evidence="3">The sequence shown here is derived from an EMBL/GenBank/DDBJ whole genome shotgun (WGS) entry which is preliminary data.</text>
</comment>
<dbReference type="InterPro" id="IPR007608">
    <property type="entry name" value="Senescence_reg_S40"/>
</dbReference>
<dbReference type="GO" id="GO:0010150">
    <property type="term" value="P:leaf senescence"/>
    <property type="evidence" value="ECO:0007669"/>
    <property type="project" value="UniProtKB-ARBA"/>
</dbReference>
<evidence type="ECO:0000313" key="4">
    <source>
        <dbReference type="Proteomes" id="UP001634007"/>
    </source>
</evidence>
<reference evidence="3 4" key="1">
    <citation type="submission" date="2024-11" db="EMBL/GenBank/DDBJ databases">
        <title>Chromosome-level genome assembly of Eucalyptus globulus Labill. provides insights into its genome evolution.</title>
        <authorList>
            <person name="Li X."/>
        </authorList>
    </citation>
    <scope>NUCLEOTIDE SEQUENCE [LARGE SCALE GENOMIC DNA]</scope>
    <source>
        <strain evidence="3">CL2024</strain>
        <tissue evidence="3">Fresh tender leaves</tissue>
    </source>
</reference>
<protein>
    <recommendedName>
        <fullName evidence="5">Senescence regulator</fullName>
    </recommendedName>
</protein>
<dbReference type="PANTHER" id="PTHR46525:SF6">
    <property type="entry name" value="ARABIDOPSIS THALIANA GENOMIC DNA, CHROMOSOME 5, P1 CLONE:MOK16"/>
    <property type="match status" value="1"/>
</dbReference>
<proteinExistence type="inferred from homology"/>
<evidence type="ECO:0000313" key="3">
    <source>
        <dbReference type="EMBL" id="KAL3717300.1"/>
    </source>
</evidence>
<feature type="compositionally biased region" description="Basic and acidic residues" evidence="2">
    <location>
        <begin position="128"/>
        <end position="139"/>
    </location>
</feature>